<dbReference type="EMBL" id="FONN01000003">
    <property type="protein sequence ID" value="SFE48876.1"/>
    <property type="molecule type" value="Genomic_DNA"/>
</dbReference>
<keyword evidence="5 8" id="KW-0812">Transmembrane</keyword>
<dbReference type="PRINTS" id="PR00758">
    <property type="entry name" value="ARSENICPUMP"/>
</dbReference>
<comment type="similarity">
    <text evidence="2">Belongs to the CitM (TC 2.A.11) transporter family.</text>
</comment>
<dbReference type="CDD" id="cd01116">
    <property type="entry name" value="P_permease"/>
    <property type="match status" value="1"/>
</dbReference>
<evidence type="ECO:0000313" key="11">
    <source>
        <dbReference type="Proteomes" id="UP000183410"/>
    </source>
</evidence>
<feature type="transmembrane region" description="Helical" evidence="8">
    <location>
        <begin position="419"/>
        <end position="443"/>
    </location>
</feature>
<feature type="transmembrane region" description="Helical" evidence="8">
    <location>
        <begin position="105"/>
        <end position="132"/>
    </location>
</feature>
<feature type="transmembrane region" description="Helical" evidence="8">
    <location>
        <begin position="262"/>
        <end position="280"/>
    </location>
</feature>
<dbReference type="Pfam" id="PF03600">
    <property type="entry name" value="CitMHS"/>
    <property type="match status" value="1"/>
</dbReference>
<keyword evidence="4" id="KW-1003">Cell membrane</keyword>
<evidence type="ECO:0000256" key="6">
    <source>
        <dbReference type="ARBA" id="ARBA00022989"/>
    </source>
</evidence>
<feature type="transmembrane region" description="Helical" evidence="8">
    <location>
        <begin position="39"/>
        <end position="57"/>
    </location>
</feature>
<feature type="transmembrane region" description="Helical" evidence="8">
    <location>
        <begin position="239"/>
        <end position="256"/>
    </location>
</feature>
<evidence type="ECO:0000256" key="1">
    <source>
        <dbReference type="ARBA" id="ARBA00004651"/>
    </source>
</evidence>
<dbReference type="InterPro" id="IPR000802">
    <property type="entry name" value="Arsenical_pump_ArsB"/>
</dbReference>
<feature type="domain" description="Citrate transporter-like" evidence="9">
    <location>
        <begin position="28"/>
        <end position="386"/>
    </location>
</feature>
<accession>A0A1I2AYH6</accession>
<dbReference type="InterPro" id="IPR004680">
    <property type="entry name" value="Cit_transptr-like_dom"/>
</dbReference>
<evidence type="ECO:0000256" key="8">
    <source>
        <dbReference type="SAM" id="Phobius"/>
    </source>
</evidence>
<evidence type="ECO:0000259" key="9">
    <source>
        <dbReference type="Pfam" id="PF03600"/>
    </source>
</evidence>
<evidence type="ECO:0000256" key="7">
    <source>
        <dbReference type="ARBA" id="ARBA00023136"/>
    </source>
</evidence>
<proteinExistence type="inferred from homology"/>
<evidence type="ECO:0000256" key="4">
    <source>
        <dbReference type="ARBA" id="ARBA00022475"/>
    </source>
</evidence>
<feature type="transmembrane region" description="Helical" evidence="8">
    <location>
        <begin position="186"/>
        <end position="209"/>
    </location>
</feature>
<gene>
    <name evidence="10" type="ORF">SAMN04487969_10333</name>
</gene>
<feature type="transmembrane region" description="Helical" evidence="8">
    <location>
        <begin position="12"/>
        <end position="33"/>
    </location>
</feature>
<feature type="transmembrane region" description="Helical" evidence="8">
    <location>
        <begin position="379"/>
        <end position="407"/>
    </location>
</feature>
<dbReference type="PANTHER" id="PTHR43568">
    <property type="entry name" value="P PROTEIN"/>
    <property type="match status" value="1"/>
</dbReference>
<keyword evidence="7 8" id="KW-0472">Membrane</keyword>
<feature type="transmembrane region" description="Helical" evidence="8">
    <location>
        <begin position="292"/>
        <end position="313"/>
    </location>
</feature>
<evidence type="ECO:0000256" key="3">
    <source>
        <dbReference type="ARBA" id="ARBA00022448"/>
    </source>
</evidence>
<feature type="transmembrane region" description="Helical" evidence="8">
    <location>
        <begin position="352"/>
        <end position="373"/>
    </location>
</feature>
<sequence>METKAAGMLYNPAAWQVIAVAVIFLVTYAFVITDKINRAVAALAGAFLILVLGILDLRYAFTEAVGWRVIMLLIGMMLLVGILNRAGVIPYIAIKLAQWVKGSSWKIFILLIALTGISSAFLDNVTIMLLFIPVTMSITKLLKLNPYPFIFAEIAASNIGGTATLIGDPVNMIIGSANKQLTFNAFIVHLGPVSLFILIVTIGLFLFVYRKHFKPTHKSKEANELMKLSASSYIKNRKLMIKSVIVFLLTIVAFTLHSALGIEPAAIALGSAALLMVIGLKRKEAEIAFRMVDWGTILFFIGLFIMVAGLSATNWTSQIALVLLQMTSGNVDIASLLLLWISGVASATMDNVPFVTAMVPVIHAMGAELGLSAGQMEPLWWSLSLGANLGSNGTLIGASANVIAAGLALREGKSFHFKAFLKVGAPIALMSLLVSTAYVYFILIP</sequence>
<organism evidence="10 11">
    <name type="scientific">Paenibacillus algorifonticola</name>
    <dbReference type="NCBI Taxonomy" id="684063"/>
    <lineage>
        <taxon>Bacteria</taxon>
        <taxon>Bacillati</taxon>
        <taxon>Bacillota</taxon>
        <taxon>Bacilli</taxon>
        <taxon>Bacillales</taxon>
        <taxon>Paenibacillaceae</taxon>
        <taxon>Paenibacillus</taxon>
    </lineage>
</organism>
<keyword evidence="11" id="KW-1185">Reference proteome</keyword>
<dbReference type="InterPro" id="IPR051475">
    <property type="entry name" value="Diverse_Ion_Transporter"/>
</dbReference>
<evidence type="ECO:0000256" key="2">
    <source>
        <dbReference type="ARBA" id="ARBA00009843"/>
    </source>
</evidence>
<keyword evidence="3" id="KW-0813">Transport</keyword>
<evidence type="ECO:0000313" key="10">
    <source>
        <dbReference type="EMBL" id="SFE48876.1"/>
    </source>
</evidence>
<name>A0A1I2AYH6_9BACL</name>
<dbReference type="GO" id="GO:0005886">
    <property type="term" value="C:plasma membrane"/>
    <property type="evidence" value="ECO:0007669"/>
    <property type="project" value="UniProtKB-SubCell"/>
</dbReference>
<feature type="transmembrane region" description="Helical" evidence="8">
    <location>
        <begin position="69"/>
        <end position="93"/>
    </location>
</feature>
<comment type="subcellular location">
    <subcellularLocation>
        <location evidence="1">Cell membrane</location>
        <topology evidence="1">Multi-pass membrane protein</topology>
    </subcellularLocation>
</comment>
<keyword evidence="6 8" id="KW-1133">Transmembrane helix</keyword>
<dbReference type="GO" id="GO:0015105">
    <property type="term" value="F:arsenite transmembrane transporter activity"/>
    <property type="evidence" value="ECO:0007669"/>
    <property type="project" value="InterPro"/>
</dbReference>
<dbReference type="Proteomes" id="UP000183410">
    <property type="component" value="Unassembled WGS sequence"/>
</dbReference>
<evidence type="ECO:0000256" key="5">
    <source>
        <dbReference type="ARBA" id="ARBA00022692"/>
    </source>
</evidence>
<feature type="transmembrane region" description="Helical" evidence="8">
    <location>
        <begin position="319"/>
        <end position="340"/>
    </location>
</feature>
<reference evidence="11" key="1">
    <citation type="submission" date="2016-10" db="EMBL/GenBank/DDBJ databases">
        <authorList>
            <person name="Varghese N."/>
            <person name="Submissions S."/>
        </authorList>
    </citation>
    <scope>NUCLEOTIDE SEQUENCE [LARGE SCALE GENOMIC DNA]</scope>
    <source>
        <strain evidence="11">CGMCC 1.10223</strain>
    </source>
</reference>
<protein>
    <submittedName>
        <fullName evidence="10">Na+/H+ antiporter NhaD</fullName>
    </submittedName>
</protein>
<dbReference type="PANTHER" id="PTHR43568:SF1">
    <property type="entry name" value="P PROTEIN"/>
    <property type="match status" value="1"/>
</dbReference>
<feature type="transmembrane region" description="Helical" evidence="8">
    <location>
        <begin position="144"/>
        <end position="166"/>
    </location>
</feature>
<dbReference type="RefSeq" id="WP_414811810.1">
    <property type="nucleotide sequence ID" value="NZ_FONN01000003.1"/>
</dbReference>
<dbReference type="AlphaFoldDB" id="A0A1I2AYH6"/>